<dbReference type="Gene3D" id="3.50.50.60">
    <property type="entry name" value="FAD/NAD(P)-binding domain"/>
    <property type="match status" value="1"/>
</dbReference>
<evidence type="ECO:0000256" key="2">
    <source>
        <dbReference type="ARBA" id="ARBA00022827"/>
    </source>
</evidence>
<dbReference type="PANTHER" id="PTHR46720">
    <property type="entry name" value="HYDROXYLASE, PUTATIVE (AFU_ORTHOLOGUE AFUA_3G01460)-RELATED"/>
    <property type="match status" value="1"/>
</dbReference>
<name>A0A2A9NL72_9AGAR</name>
<dbReference type="SUPFAM" id="SSF54373">
    <property type="entry name" value="FAD-linked reductases, C-terminal domain"/>
    <property type="match status" value="1"/>
</dbReference>
<evidence type="ECO:0000259" key="4">
    <source>
        <dbReference type="Pfam" id="PF01494"/>
    </source>
</evidence>
<dbReference type="PRINTS" id="PR00420">
    <property type="entry name" value="RNGMNOXGNASE"/>
</dbReference>
<dbReference type="AlphaFoldDB" id="A0A2A9NL72"/>
<gene>
    <name evidence="5" type="ORF">AMATHDRAFT_149878</name>
</gene>
<organism evidence="5 6">
    <name type="scientific">Amanita thiersii Skay4041</name>
    <dbReference type="NCBI Taxonomy" id="703135"/>
    <lineage>
        <taxon>Eukaryota</taxon>
        <taxon>Fungi</taxon>
        <taxon>Dikarya</taxon>
        <taxon>Basidiomycota</taxon>
        <taxon>Agaricomycotina</taxon>
        <taxon>Agaricomycetes</taxon>
        <taxon>Agaricomycetidae</taxon>
        <taxon>Agaricales</taxon>
        <taxon>Pluteineae</taxon>
        <taxon>Amanitaceae</taxon>
        <taxon>Amanita</taxon>
    </lineage>
</organism>
<dbReference type="GO" id="GO:0044550">
    <property type="term" value="P:secondary metabolite biosynthetic process"/>
    <property type="evidence" value="ECO:0007669"/>
    <property type="project" value="TreeGrafter"/>
</dbReference>
<dbReference type="GO" id="GO:0071949">
    <property type="term" value="F:FAD binding"/>
    <property type="evidence" value="ECO:0007669"/>
    <property type="project" value="InterPro"/>
</dbReference>
<evidence type="ECO:0000313" key="6">
    <source>
        <dbReference type="Proteomes" id="UP000242287"/>
    </source>
</evidence>
<dbReference type="GO" id="GO:0016491">
    <property type="term" value="F:oxidoreductase activity"/>
    <property type="evidence" value="ECO:0007669"/>
    <property type="project" value="UniProtKB-KW"/>
</dbReference>
<proteinExistence type="predicted"/>
<dbReference type="SUPFAM" id="SSF51905">
    <property type="entry name" value="FAD/NAD(P)-binding domain"/>
    <property type="match status" value="1"/>
</dbReference>
<accession>A0A2A9NL72</accession>
<feature type="domain" description="FAD-binding" evidence="4">
    <location>
        <begin position="9"/>
        <end position="373"/>
    </location>
</feature>
<protein>
    <recommendedName>
        <fullName evidence="4">FAD-binding domain-containing protein</fullName>
    </recommendedName>
</protein>
<dbReference type="PANTHER" id="PTHR46720:SF3">
    <property type="entry name" value="FAD-BINDING DOMAIN-CONTAINING PROTEIN-RELATED"/>
    <property type="match status" value="1"/>
</dbReference>
<keyword evidence="1" id="KW-0285">Flavoprotein</keyword>
<dbReference type="STRING" id="703135.A0A2A9NL72"/>
<dbReference type="Pfam" id="PF01494">
    <property type="entry name" value="FAD_binding_3"/>
    <property type="match status" value="1"/>
</dbReference>
<dbReference type="InterPro" id="IPR051104">
    <property type="entry name" value="FAD_monoxygenase"/>
</dbReference>
<dbReference type="OrthoDB" id="417877at2759"/>
<dbReference type="Proteomes" id="UP000242287">
    <property type="component" value="Unassembled WGS sequence"/>
</dbReference>
<dbReference type="InterPro" id="IPR036188">
    <property type="entry name" value="FAD/NAD-bd_sf"/>
</dbReference>
<evidence type="ECO:0000256" key="3">
    <source>
        <dbReference type="ARBA" id="ARBA00023002"/>
    </source>
</evidence>
<dbReference type="EMBL" id="KZ302062">
    <property type="protein sequence ID" value="PFH48452.1"/>
    <property type="molecule type" value="Genomic_DNA"/>
</dbReference>
<evidence type="ECO:0000313" key="5">
    <source>
        <dbReference type="EMBL" id="PFH48452.1"/>
    </source>
</evidence>
<keyword evidence="2" id="KW-0274">FAD</keyword>
<keyword evidence="3" id="KW-0560">Oxidoreductase</keyword>
<dbReference type="InterPro" id="IPR002938">
    <property type="entry name" value="FAD-bd"/>
</dbReference>
<reference evidence="5 6" key="1">
    <citation type="submission" date="2014-02" db="EMBL/GenBank/DDBJ databases">
        <title>Transposable element dynamics among asymbiotic and ectomycorrhizal Amanita fungi.</title>
        <authorList>
            <consortium name="DOE Joint Genome Institute"/>
            <person name="Hess J."/>
            <person name="Skrede I."/>
            <person name="Wolfe B."/>
            <person name="LaButti K."/>
            <person name="Ohm R.A."/>
            <person name="Grigoriev I.V."/>
            <person name="Pringle A."/>
        </authorList>
    </citation>
    <scope>NUCLEOTIDE SEQUENCE [LARGE SCALE GENOMIC DNA]</scope>
    <source>
        <strain evidence="5 6">SKay4041</strain>
    </source>
</reference>
<evidence type="ECO:0000256" key="1">
    <source>
        <dbReference type="ARBA" id="ARBA00022630"/>
    </source>
</evidence>
<sequence>MLTCIVCSGGGIGGLTLARCFSRFDGNRCTEVTIYESAPEFSEIGAGISLRPRTWEIFKNLGLESALNDVINSYGETTPTFLFRRADRKVGVNFHEPHFDGTVATLHRADLQRILLDHLPPSVAVHLSHRLISYSEGQYGKPINLEFENGNKATCDVLIGADGIHSVVRQHFLRRLAKQSTKKGTVDYEASMDPQWTGSILYRGLVPSADLRRKMPSHRTLTTPMVVSVHIVTYPISRGKYVNVACFDTDILKEGTRLESPRAVEHITVDHVLKIYKGWEGEIQALLECLDELSAWPVLDIKPVSTYAYGRVMLLGDAAHAMRPHLGSGAGQAIEDAYIAGYVLAQAAQHGFPLEEATRIYTAIRQPVGNRFLNASREQGFLYDLNSPDLGGVNGMVPEGRLEEVGQRIGRGWEMVSKTSSEKEIKMAREMTDAAIMDQRRPHL</sequence>
<keyword evidence="6" id="KW-1185">Reference proteome</keyword>